<comment type="caution">
    <text evidence="1">The sequence shown here is derived from an EMBL/GenBank/DDBJ whole genome shotgun (WGS) entry which is preliminary data.</text>
</comment>
<evidence type="ECO:0000313" key="2">
    <source>
        <dbReference type="Proteomes" id="UP001140510"/>
    </source>
</evidence>
<dbReference type="AlphaFoldDB" id="A0A9W9D943"/>
<gene>
    <name evidence="1" type="ORF">N0V91_004640</name>
</gene>
<dbReference type="EMBL" id="JAPEVA010000027">
    <property type="protein sequence ID" value="KAJ4406431.1"/>
    <property type="molecule type" value="Genomic_DNA"/>
</dbReference>
<reference evidence="1" key="1">
    <citation type="submission" date="2022-10" db="EMBL/GenBank/DDBJ databases">
        <title>Tapping the CABI collections for fungal endophytes: first genome assemblies for Collariella, Neodidymelliopsis, Ascochyta clinopodiicola, Didymella pomorum, Didymosphaeria variabile, Neocosmospora piperis and Neocucurbitaria cava.</title>
        <authorList>
            <person name="Hill R."/>
        </authorList>
    </citation>
    <scope>NUCLEOTIDE SEQUENCE</scope>
    <source>
        <strain evidence="1">IMI 355091</strain>
    </source>
</reference>
<dbReference type="Proteomes" id="UP001140510">
    <property type="component" value="Unassembled WGS sequence"/>
</dbReference>
<proteinExistence type="predicted"/>
<dbReference type="PANTHER" id="PTHR40628:SF1">
    <property type="entry name" value="CHROMO DOMAIN-CONTAINING PROTEIN"/>
    <property type="match status" value="1"/>
</dbReference>
<protein>
    <submittedName>
        <fullName evidence="1">Uncharacterized protein</fullName>
    </submittedName>
</protein>
<dbReference type="PANTHER" id="PTHR40628">
    <property type="entry name" value="CHROMO DOMAIN-CONTAINING PROTEIN"/>
    <property type="match status" value="1"/>
</dbReference>
<keyword evidence="2" id="KW-1185">Reference proteome</keyword>
<accession>A0A9W9D943</accession>
<dbReference type="OrthoDB" id="4232400at2759"/>
<organism evidence="1 2">
    <name type="scientific">Didymella pomorum</name>
    <dbReference type="NCBI Taxonomy" id="749634"/>
    <lineage>
        <taxon>Eukaryota</taxon>
        <taxon>Fungi</taxon>
        <taxon>Dikarya</taxon>
        <taxon>Ascomycota</taxon>
        <taxon>Pezizomycotina</taxon>
        <taxon>Dothideomycetes</taxon>
        <taxon>Pleosporomycetidae</taxon>
        <taxon>Pleosporales</taxon>
        <taxon>Pleosporineae</taxon>
        <taxon>Didymellaceae</taxon>
        <taxon>Didymella</taxon>
    </lineage>
</organism>
<sequence>MARSVICKTDPCLDWIYSDSSNVHIAKDRAWFTSNYPLPCHLTCIYAINPPIPVLGIGTIKLTVKATPGSFTTYGVSTIELHNVLHAPSYFFNVLVRPLGSICQTSLGGSSHEAGRASRGGLMLQGKQVAYFHPGTLCFFSLAVQPPSGINFGPRVVRTGVDWA</sequence>
<name>A0A9W9D943_9PLEO</name>
<evidence type="ECO:0000313" key="1">
    <source>
        <dbReference type="EMBL" id="KAJ4406431.1"/>
    </source>
</evidence>